<dbReference type="GeneID" id="77948067"/>
<organism evidence="1 2">
    <name type="scientific">Pseudomonas virus PBPA162</name>
    <dbReference type="NCBI Taxonomy" id="2588096"/>
    <lineage>
        <taxon>Viruses</taxon>
        <taxon>Duplodnaviria</taxon>
        <taxon>Heunggongvirae</taxon>
        <taxon>Uroviricota</taxon>
        <taxon>Caudoviricetes</taxon>
        <taxon>Queuovirinae</taxon>
        <taxon>Iggyvirus</taxon>
        <taxon>Iggyvirus PBPA162</taxon>
    </lineage>
</organism>
<evidence type="ECO:0000313" key="1">
    <source>
        <dbReference type="EMBL" id="QDB70882.1"/>
    </source>
</evidence>
<dbReference type="Proteomes" id="UP000319293">
    <property type="component" value="Segment"/>
</dbReference>
<keyword evidence="2" id="KW-1185">Reference proteome</keyword>
<reference evidence="1 2" key="1">
    <citation type="submission" date="2019-04" db="EMBL/GenBank/DDBJ databases">
        <title>Complete genome sequence of a novel bacteriophage, PBPA162, infecting Pseudomonas aeruginosa.</title>
        <authorList>
            <person name="Myung H."/>
            <person name="Hong H."/>
            <person name="Cho J."/>
        </authorList>
    </citation>
    <scope>NUCLEOTIDE SEQUENCE [LARGE SCALE GENOMIC DNA]</scope>
</reference>
<protein>
    <submittedName>
        <fullName evidence="1">Uncharacterized protein</fullName>
    </submittedName>
</protein>
<proteinExistence type="predicted"/>
<dbReference type="KEGG" id="vg:77948067"/>
<evidence type="ECO:0000313" key="2">
    <source>
        <dbReference type="Proteomes" id="UP000319293"/>
    </source>
</evidence>
<sequence>MSLENRYFLFKLAELDRLRETSPEVAESLVRSLDKLAQIQGMCRAQRGANPDFKAIVIESDWPEYEEVLALLKKRVQSAEEAK</sequence>
<accession>A0A4Y5TNL9</accession>
<dbReference type="EMBL" id="MK816297">
    <property type="protein sequence ID" value="QDB70882.1"/>
    <property type="molecule type" value="Genomic_DNA"/>
</dbReference>
<name>A0A4Y5TNL9_9CAUD</name>
<dbReference type="RefSeq" id="YP_010671811.1">
    <property type="nucleotide sequence ID" value="NC_070971.1"/>
</dbReference>